<accession>Q5NZ30</accession>
<dbReference type="STRING" id="76114.ebA6228"/>
<dbReference type="HOGENOM" id="CLU_635577_0_0_4"/>
<organism evidence="1 2">
    <name type="scientific">Aromatoleum aromaticum (strain DSM 19018 / LMG 30748 / EbN1)</name>
    <name type="common">Azoarcus sp. (strain EbN1)</name>
    <dbReference type="NCBI Taxonomy" id="76114"/>
    <lineage>
        <taxon>Bacteria</taxon>
        <taxon>Pseudomonadati</taxon>
        <taxon>Pseudomonadota</taxon>
        <taxon>Betaproteobacteria</taxon>
        <taxon>Rhodocyclales</taxon>
        <taxon>Rhodocyclaceae</taxon>
        <taxon>Aromatoleum</taxon>
    </lineage>
</organism>
<dbReference type="KEGG" id="eba:ebA6228"/>
<sequence length="423" mass="47546">MTGKREVVVLRAPDTMSSNTDLATVDTRPYFEQVLRYGSSQRLIDSERLAAIRREGAKGVVQLASFFGTANLRPELEAARTRLVTLVSLALESASGGKLGPAAELLRQKSLLSLSKAGADALRALLRLPEDLILEPPHAVPQVEKQMLSLWTLDEPMTHARYQEERNRRENLLAQHELSYWLAGKLGVGRKELQMNESCEAVINSALLVLFVEKKPKKLFSAGQFMELHALACRKRKHDFPALDEWSKEAPPALAGALREAQENFLDNILPALRRYPAADFIPREDVGALASVFFFNNSGLDELTHHDQETEDTWRKITGGKGEHPDVMCTVLLMVATRLEPRPALRKKDAVSILENFRSAGFDEAAVAEFIHRVVPFQYQSDVRHLWAEDLGPEARVELNDEDEDHVLAYLHETCRATYKLH</sequence>
<proteinExistence type="predicted"/>
<reference evidence="1 2" key="1">
    <citation type="journal article" date="2005" name="Arch. Microbiol.">
        <title>The genome sequence of an anaerobic aromatic-degrading denitrifying bacterium, strain EbN1.</title>
        <authorList>
            <person name="Rabus R."/>
            <person name="Kube M."/>
            <person name="Heider J."/>
            <person name="Beck A."/>
            <person name="Heitmann K."/>
            <person name="Widdel F."/>
            <person name="Reinhardt R."/>
        </authorList>
    </citation>
    <scope>NUCLEOTIDE SEQUENCE [LARGE SCALE GENOMIC DNA]</scope>
    <source>
        <strain evidence="1 2">EbN1</strain>
    </source>
</reference>
<gene>
    <name evidence="1" type="ORF">ebA6228</name>
</gene>
<dbReference type="Proteomes" id="UP000006552">
    <property type="component" value="Chromosome"/>
</dbReference>
<dbReference type="AlphaFoldDB" id="Q5NZ30"/>
<keyword evidence="2" id="KW-1185">Reference proteome</keyword>
<protein>
    <submittedName>
        <fullName evidence="1">Uncharacterized protein</fullName>
    </submittedName>
</protein>
<name>Q5NZ30_AROAE</name>
<evidence type="ECO:0000313" key="2">
    <source>
        <dbReference type="Proteomes" id="UP000006552"/>
    </source>
</evidence>
<dbReference type="eggNOG" id="ENOG502ZAS1">
    <property type="taxonomic scope" value="Bacteria"/>
</dbReference>
<evidence type="ECO:0000313" key="1">
    <source>
        <dbReference type="EMBL" id="CAI09684.1"/>
    </source>
</evidence>
<dbReference type="EMBL" id="CR555306">
    <property type="protein sequence ID" value="CAI09684.1"/>
    <property type="molecule type" value="Genomic_DNA"/>
</dbReference>